<dbReference type="Proteomes" id="UP000595564">
    <property type="component" value="Chromosome"/>
</dbReference>
<accession>A0A7R6PGN9</accession>
<feature type="transmembrane region" description="Helical" evidence="2">
    <location>
        <begin position="21"/>
        <end position="42"/>
    </location>
</feature>
<keyword evidence="4" id="KW-1185">Reference proteome</keyword>
<evidence type="ECO:0000256" key="2">
    <source>
        <dbReference type="SAM" id="Phobius"/>
    </source>
</evidence>
<protein>
    <submittedName>
        <fullName evidence="3">Uncharacterized protein</fullName>
    </submittedName>
</protein>
<evidence type="ECO:0000313" key="4">
    <source>
        <dbReference type="Proteomes" id="UP000595564"/>
    </source>
</evidence>
<evidence type="ECO:0000313" key="3">
    <source>
        <dbReference type="EMBL" id="BBB33438.1"/>
    </source>
</evidence>
<reference evidence="3 4" key="1">
    <citation type="journal article" date="2012" name="Extremophiles">
        <title>Thermotomaculum hydrothermale gen. nov., sp. nov., a novel heterotrophic thermophile within the phylum Acidobacteria from a deep-sea hydrothermal vent chimney in the Southern Okinawa Trough.</title>
        <authorList>
            <person name="Izumi H."/>
            <person name="Nunoura T."/>
            <person name="Miyazaki M."/>
            <person name="Mino S."/>
            <person name="Toki T."/>
            <person name="Takai K."/>
            <person name="Sako Y."/>
            <person name="Sawabe T."/>
            <person name="Nakagawa S."/>
        </authorList>
    </citation>
    <scope>NUCLEOTIDE SEQUENCE [LARGE SCALE GENOMIC DNA]</scope>
    <source>
        <strain evidence="3 4">AC55</strain>
    </source>
</reference>
<gene>
    <name evidence="3" type="ORF">TTHT_1995</name>
</gene>
<keyword evidence="2" id="KW-1133">Transmembrane helix</keyword>
<feature type="compositionally biased region" description="Basic residues" evidence="1">
    <location>
        <begin position="253"/>
        <end position="262"/>
    </location>
</feature>
<feature type="region of interest" description="Disordered" evidence="1">
    <location>
        <begin position="250"/>
        <end position="278"/>
    </location>
</feature>
<evidence type="ECO:0000256" key="1">
    <source>
        <dbReference type="SAM" id="MobiDB-lite"/>
    </source>
</evidence>
<dbReference type="AlphaFoldDB" id="A0A7R6PGN9"/>
<proteinExistence type="predicted"/>
<dbReference type="EMBL" id="AP017470">
    <property type="protein sequence ID" value="BBB33438.1"/>
    <property type="molecule type" value="Genomic_DNA"/>
</dbReference>
<organism evidence="3 4">
    <name type="scientific">Thermotomaculum hydrothermale</name>
    <dbReference type="NCBI Taxonomy" id="981385"/>
    <lineage>
        <taxon>Bacteria</taxon>
        <taxon>Pseudomonadati</taxon>
        <taxon>Acidobacteriota</taxon>
        <taxon>Holophagae</taxon>
        <taxon>Thermotomaculales</taxon>
        <taxon>Thermotomaculaceae</taxon>
        <taxon>Thermotomaculum</taxon>
    </lineage>
</organism>
<keyword evidence="2" id="KW-0812">Transmembrane</keyword>
<keyword evidence="2" id="KW-0472">Membrane</keyword>
<sequence length="538" mass="57523">MDNFLYEKFFKAGNSLRIGGNVLYFVKKISAVLGFLLCFSVFSVNFSGSYTMSSNNAKLYLYIKQSGINISGGLTGTTGADFKLTGKVEGEAAVGKCYGNNIAVFFNMYFEDSSLYVQLIEPKADGTPDWSKVRELVFVKSGGGGVVSQRQGQSSANPLSKGNSTNFGGNFAGDGLKVSLSQSGSIIKGTLMFNGSNFKIKGKVSGNKAAGVFSTGNGNFNFTAGFKGNTLLFETGGTVYRLKRIGGSSNPLARRKANHLAKKPSENSKYPQKTTSRKGKRITVDSLGLSFVPPKGWIAKQDPKTGNYYMGSNSIPGYILMLPHNYATFDQLVAAAAEGFVDQSTNMHASSDIEKVGEYAVGGEFSGTFQNVPARAYVVGVVSPNGSGGFMAMCVTTTQKYSNTHKKSAIELANSVRFFQAKVNSGLMNWLAGEYYSYVGSTERKLMLCPNGRYSYYSESSYGGGFSDQYGNSTGSWGAADNGGSSGSWKAVGNKSRGTLIFTTNKGEVDERGFQVVGKGVILIDGTKFAYKGRANCN</sequence>
<dbReference type="KEGG" id="thyd:TTHT_1995"/>
<name>A0A7R6PGN9_9BACT</name>